<dbReference type="PANTHER" id="PTHR30097">
    <property type="entry name" value="CATION EFFLUX SYSTEM PROTEIN CUSB"/>
    <property type="match status" value="1"/>
</dbReference>
<name>A0A517Q5W9_9PLAN</name>
<dbReference type="GO" id="GO:0015679">
    <property type="term" value="P:plasma membrane copper ion transport"/>
    <property type="evidence" value="ECO:0007669"/>
    <property type="project" value="TreeGrafter"/>
</dbReference>
<evidence type="ECO:0000313" key="3">
    <source>
        <dbReference type="EMBL" id="QDT26994.1"/>
    </source>
</evidence>
<dbReference type="GO" id="GO:0060003">
    <property type="term" value="P:copper ion export"/>
    <property type="evidence" value="ECO:0007669"/>
    <property type="project" value="TreeGrafter"/>
</dbReference>
<evidence type="ECO:0000256" key="1">
    <source>
        <dbReference type="ARBA" id="ARBA00022448"/>
    </source>
</evidence>
<dbReference type="PANTHER" id="PTHR30097:SF4">
    <property type="entry name" value="SLR6042 PROTEIN"/>
    <property type="match status" value="1"/>
</dbReference>
<dbReference type="InterPro" id="IPR051909">
    <property type="entry name" value="MFP_Cation_Efflux"/>
</dbReference>
<feature type="compositionally biased region" description="Basic and acidic residues" evidence="2">
    <location>
        <begin position="461"/>
        <end position="479"/>
    </location>
</feature>
<dbReference type="GO" id="GO:0030313">
    <property type="term" value="C:cell envelope"/>
    <property type="evidence" value="ECO:0007669"/>
    <property type="project" value="TreeGrafter"/>
</dbReference>
<dbReference type="Gene3D" id="1.10.287.470">
    <property type="entry name" value="Helix hairpin bin"/>
    <property type="match status" value="1"/>
</dbReference>
<dbReference type="EMBL" id="CP037421">
    <property type="protein sequence ID" value="QDT26994.1"/>
    <property type="molecule type" value="Genomic_DNA"/>
</dbReference>
<dbReference type="AlphaFoldDB" id="A0A517Q5W9"/>
<organism evidence="3 4">
    <name type="scientific">Gimesia panareensis</name>
    <dbReference type="NCBI Taxonomy" id="2527978"/>
    <lineage>
        <taxon>Bacteria</taxon>
        <taxon>Pseudomonadati</taxon>
        <taxon>Planctomycetota</taxon>
        <taxon>Planctomycetia</taxon>
        <taxon>Planctomycetales</taxon>
        <taxon>Planctomycetaceae</taxon>
        <taxon>Gimesia</taxon>
    </lineage>
</organism>
<feature type="region of interest" description="Disordered" evidence="2">
    <location>
        <begin position="453"/>
        <end position="479"/>
    </location>
</feature>
<dbReference type="Gene3D" id="2.40.420.20">
    <property type="match status" value="1"/>
</dbReference>
<dbReference type="Gene3D" id="2.40.50.100">
    <property type="match status" value="1"/>
</dbReference>
<evidence type="ECO:0000313" key="4">
    <source>
        <dbReference type="Proteomes" id="UP000315647"/>
    </source>
</evidence>
<keyword evidence="1" id="KW-0813">Transport</keyword>
<dbReference type="Proteomes" id="UP000315647">
    <property type="component" value="Chromosome"/>
</dbReference>
<keyword evidence="4" id="KW-1185">Reference proteome</keyword>
<accession>A0A517Q5W9</accession>
<dbReference type="RefSeq" id="WP_232093318.1">
    <property type="nucleotide sequence ID" value="NZ_CP037421.1"/>
</dbReference>
<proteinExistence type="predicted"/>
<reference evidence="3 4" key="1">
    <citation type="submission" date="2019-03" db="EMBL/GenBank/DDBJ databases">
        <title>Deep-cultivation of Planctomycetes and their phenomic and genomic characterization uncovers novel biology.</title>
        <authorList>
            <person name="Wiegand S."/>
            <person name="Jogler M."/>
            <person name="Boedeker C."/>
            <person name="Pinto D."/>
            <person name="Vollmers J."/>
            <person name="Rivas-Marin E."/>
            <person name="Kohn T."/>
            <person name="Peeters S.H."/>
            <person name="Heuer A."/>
            <person name="Rast P."/>
            <person name="Oberbeckmann S."/>
            <person name="Bunk B."/>
            <person name="Jeske O."/>
            <person name="Meyerdierks A."/>
            <person name="Storesund J.E."/>
            <person name="Kallscheuer N."/>
            <person name="Luecker S."/>
            <person name="Lage O.M."/>
            <person name="Pohl T."/>
            <person name="Merkel B.J."/>
            <person name="Hornburger P."/>
            <person name="Mueller R.-W."/>
            <person name="Bruemmer F."/>
            <person name="Labrenz M."/>
            <person name="Spormann A.M."/>
            <person name="Op den Camp H."/>
            <person name="Overmann J."/>
            <person name="Amann R."/>
            <person name="Jetten M.S.M."/>
            <person name="Mascher T."/>
            <person name="Medema M.H."/>
            <person name="Devos D.P."/>
            <person name="Kaster A.-K."/>
            <person name="Ovreas L."/>
            <person name="Rohde M."/>
            <person name="Galperin M.Y."/>
            <person name="Jogler C."/>
        </authorList>
    </citation>
    <scope>NUCLEOTIDE SEQUENCE [LARGE SCALE GENOMIC DNA]</scope>
    <source>
        <strain evidence="3 4">Enr10</strain>
    </source>
</reference>
<protein>
    <submittedName>
        <fullName evidence="3">HlyD family secretion protein</fullName>
    </submittedName>
</protein>
<sequence>MKVLLQSMKPVLGITIFVLIAAGFVLRDHWLPLLEQNQADQSKDGAVSSKKADGKKNADQQKIILSDQAIANLGMKVKSELPETYWKTFQVPGMIVDLPGRSDQSVISPVDGVVEKMNYYPGDTVRPGDVLYTIRILSETLQQTQTNLFKDTQNIALAETKKKRLETTRGAIPEARIIEVANEIKRLHVAIKGYQHELLSRGFSQQQLQKISAGDFVRDLDILVPDRMDRVGSTRTPVALKASGTKVKQEPPLTFEVQESKLDLGQQVKTGEMLCLLADHRQLAIEGRAFRDETQLLERSVREGWPVEVDFQERESTHWPAIKQSFLIEYLSNVIDPVNRTFAFRMPLENQSRVVQQGDQTQVLWRFRPGQKVRLMIRVEKLENVFVLPADAVAREGAEAFIFTQNVNTFYRKPVRVLERDRRHTVIANDGSLTPGSFVVQGAAEQLNRMLKSSSDNDLPEGYHIHADGSLHKNEDEGK</sequence>
<evidence type="ECO:0000256" key="2">
    <source>
        <dbReference type="SAM" id="MobiDB-lite"/>
    </source>
</evidence>
<gene>
    <name evidence="3" type="ORF">Enr10x_23070</name>
</gene>